<evidence type="ECO:0000313" key="7">
    <source>
        <dbReference type="Proteomes" id="UP000024942"/>
    </source>
</evidence>
<protein>
    <recommendedName>
        <fullName evidence="8">Glutathione S-transferase</fullName>
    </recommendedName>
</protein>
<dbReference type="GO" id="GO:0016020">
    <property type="term" value="C:membrane"/>
    <property type="evidence" value="ECO:0007669"/>
    <property type="project" value="UniProtKB-SubCell"/>
</dbReference>
<evidence type="ECO:0000256" key="3">
    <source>
        <dbReference type="ARBA" id="ARBA00022989"/>
    </source>
</evidence>
<comment type="caution">
    <text evidence="6">The sequence shown here is derived from an EMBL/GenBank/DDBJ whole genome shotgun (WGS) entry which is preliminary data.</text>
</comment>
<dbReference type="AlphaFoldDB" id="A0A059G8Y9"/>
<gene>
    <name evidence="6" type="ORF">HOC_08207</name>
</gene>
<dbReference type="STRING" id="1280953.HOC_08207"/>
<accession>A0A059G8Y9</accession>
<comment type="subcellular location">
    <subcellularLocation>
        <location evidence="1">Membrane</location>
    </subcellularLocation>
</comment>
<evidence type="ECO:0000256" key="1">
    <source>
        <dbReference type="ARBA" id="ARBA00004370"/>
    </source>
</evidence>
<evidence type="ECO:0000256" key="2">
    <source>
        <dbReference type="ARBA" id="ARBA00022692"/>
    </source>
</evidence>
<dbReference type="SUPFAM" id="SSF161084">
    <property type="entry name" value="MAPEG domain-like"/>
    <property type="match status" value="1"/>
</dbReference>
<dbReference type="PANTHER" id="PTHR35814">
    <property type="match status" value="1"/>
</dbReference>
<evidence type="ECO:0000313" key="6">
    <source>
        <dbReference type="EMBL" id="KDA02913.1"/>
    </source>
</evidence>
<dbReference type="Pfam" id="PF01124">
    <property type="entry name" value="MAPEG"/>
    <property type="match status" value="1"/>
</dbReference>
<reference evidence="6 7" key="1">
    <citation type="journal article" date="2014" name="Antonie Van Leeuwenhoek">
        <title>Hyphomonas beringensis sp. nov. and Hyphomonas chukchiensis sp. nov., isolated from surface seawater of the Bering Sea and Chukchi Sea.</title>
        <authorList>
            <person name="Li C."/>
            <person name="Lai Q."/>
            <person name="Li G."/>
            <person name="Dong C."/>
            <person name="Wang J."/>
            <person name="Liao Y."/>
            <person name="Shao Z."/>
        </authorList>
    </citation>
    <scope>NUCLEOTIDE SEQUENCE [LARGE SCALE GENOMIC DNA]</scope>
    <source>
        <strain evidence="6 7">SCH89</strain>
    </source>
</reference>
<dbReference type="InterPro" id="IPR001129">
    <property type="entry name" value="Membr-assoc_MAPEG"/>
</dbReference>
<dbReference type="Gene3D" id="1.20.120.550">
    <property type="entry name" value="Membrane associated eicosanoid/glutathione metabolism-like domain"/>
    <property type="match status" value="1"/>
</dbReference>
<feature type="transmembrane region" description="Helical" evidence="5">
    <location>
        <begin position="54"/>
        <end position="77"/>
    </location>
</feature>
<dbReference type="Proteomes" id="UP000024942">
    <property type="component" value="Unassembled WGS sequence"/>
</dbReference>
<keyword evidence="7" id="KW-1185">Reference proteome</keyword>
<sequence>MEAAAVYIGINILLLIYLSSRVVFMRRSAQISVGHGGNLELELRTRAHGNATEYIPAMMVGLVTAAYMGIPVLWIHVLGGTFTFGRILHAVGLSGNILPARAFGMVLTWIAMIGIALMLIYHGLA</sequence>
<name>A0A059G8Y9_9PROT</name>
<dbReference type="PATRIC" id="fig|1280953.3.peg.1658"/>
<dbReference type="InterPro" id="IPR023352">
    <property type="entry name" value="MAPEG-like_dom_sf"/>
</dbReference>
<organism evidence="6 7">
    <name type="scientific">Hyphomonas oceanitis SCH89</name>
    <dbReference type="NCBI Taxonomy" id="1280953"/>
    <lineage>
        <taxon>Bacteria</taxon>
        <taxon>Pseudomonadati</taxon>
        <taxon>Pseudomonadota</taxon>
        <taxon>Alphaproteobacteria</taxon>
        <taxon>Hyphomonadales</taxon>
        <taxon>Hyphomonadaceae</taxon>
        <taxon>Hyphomonas</taxon>
    </lineage>
</organism>
<keyword evidence="3 5" id="KW-1133">Transmembrane helix</keyword>
<proteinExistence type="predicted"/>
<evidence type="ECO:0000256" key="5">
    <source>
        <dbReference type="SAM" id="Phobius"/>
    </source>
</evidence>
<dbReference type="eggNOG" id="COG3788">
    <property type="taxonomic scope" value="Bacteria"/>
</dbReference>
<feature type="transmembrane region" description="Helical" evidence="5">
    <location>
        <begin position="97"/>
        <end position="121"/>
    </location>
</feature>
<evidence type="ECO:0008006" key="8">
    <source>
        <dbReference type="Google" id="ProtNLM"/>
    </source>
</evidence>
<keyword evidence="2 5" id="KW-0812">Transmembrane</keyword>
<feature type="transmembrane region" description="Helical" evidence="5">
    <location>
        <begin position="6"/>
        <end position="24"/>
    </location>
</feature>
<dbReference type="EMBL" id="ARYL01000010">
    <property type="protein sequence ID" value="KDA02913.1"/>
    <property type="molecule type" value="Genomic_DNA"/>
</dbReference>
<dbReference type="PANTHER" id="PTHR35814:SF1">
    <property type="entry name" value="GLUTATHIONE S-TRANSFERASE-RELATED"/>
    <property type="match status" value="1"/>
</dbReference>
<evidence type="ECO:0000256" key="4">
    <source>
        <dbReference type="ARBA" id="ARBA00023136"/>
    </source>
</evidence>
<keyword evidence="4 5" id="KW-0472">Membrane</keyword>